<dbReference type="OrthoDB" id="9798201at2"/>
<organism evidence="2 3">
    <name type="scientific">Bailinhaonella thermotolerans</name>
    <dbReference type="NCBI Taxonomy" id="1070861"/>
    <lineage>
        <taxon>Bacteria</taxon>
        <taxon>Bacillati</taxon>
        <taxon>Actinomycetota</taxon>
        <taxon>Actinomycetes</taxon>
        <taxon>Streptosporangiales</taxon>
        <taxon>Streptosporangiaceae</taxon>
        <taxon>Bailinhaonella</taxon>
    </lineage>
</organism>
<dbReference type="PANTHER" id="PTHR36503:SF3">
    <property type="entry name" value="BLR0126 PROTEIN"/>
    <property type="match status" value="1"/>
</dbReference>
<gene>
    <name evidence="2" type="ORF">D5H75_24240</name>
</gene>
<dbReference type="Proteomes" id="UP000265768">
    <property type="component" value="Unassembled WGS sequence"/>
</dbReference>
<accession>A0A3A4AS90</accession>
<dbReference type="RefSeq" id="WP_119928826.1">
    <property type="nucleotide sequence ID" value="NZ_QZEY01000010.1"/>
</dbReference>
<evidence type="ECO:0000313" key="2">
    <source>
        <dbReference type="EMBL" id="RJL30164.1"/>
    </source>
</evidence>
<dbReference type="PANTHER" id="PTHR36503">
    <property type="entry name" value="BLR2520 PROTEIN"/>
    <property type="match status" value="1"/>
</dbReference>
<dbReference type="EMBL" id="QZEY01000010">
    <property type="protein sequence ID" value="RJL30164.1"/>
    <property type="molecule type" value="Genomic_DNA"/>
</dbReference>
<name>A0A3A4AS90_9ACTN</name>
<dbReference type="Pfam" id="PF00903">
    <property type="entry name" value="Glyoxalase"/>
    <property type="match status" value="1"/>
</dbReference>
<sequence>MDVTLNTIDIVVSDLAAATRFYGRLGLEFEVHPDAPGHAGCDLPNGLHVMLDTEDFRASFTPGWTRPGGGPRGFLCFQFPTPAEVDAKYAELVEAGYRGVREPWDTFWGLRQATVLDPDGTGVDLWAALPAT</sequence>
<dbReference type="SUPFAM" id="SSF54593">
    <property type="entry name" value="Glyoxalase/Bleomycin resistance protein/Dihydroxybiphenyl dioxygenase"/>
    <property type="match status" value="1"/>
</dbReference>
<dbReference type="Gene3D" id="3.10.180.10">
    <property type="entry name" value="2,3-Dihydroxybiphenyl 1,2-Dioxygenase, domain 1"/>
    <property type="match status" value="1"/>
</dbReference>
<protein>
    <submittedName>
        <fullName evidence="2">Glyoxalase</fullName>
    </submittedName>
</protein>
<evidence type="ECO:0000259" key="1">
    <source>
        <dbReference type="PROSITE" id="PS51819"/>
    </source>
</evidence>
<dbReference type="AlphaFoldDB" id="A0A3A4AS90"/>
<reference evidence="2 3" key="1">
    <citation type="submission" date="2018-09" db="EMBL/GenBank/DDBJ databases">
        <title>YIM 75507 draft genome.</title>
        <authorList>
            <person name="Tang S."/>
            <person name="Feng Y."/>
        </authorList>
    </citation>
    <scope>NUCLEOTIDE SEQUENCE [LARGE SCALE GENOMIC DNA]</scope>
    <source>
        <strain evidence="2 3">YIM 75507</strain>
    </source>
</reference>
<feature type="domain" description="VOC" evidence="1">
    <location>
        <begin position="4"/>
        <end position="128"/>
    </location>
</feature>
<dbReference type="InterPro" id="IPR004360">
    <property type="entry name" value="Glyas_Fos-R_dOase_dom"/>
</dbReference>
<comment type="caution">
    <text evidence="2">The sequence shown here is derived from an EMBL/GenBank/DDBJ whole genome shotgun (WGS) entry which is preliminary data.</text>
</comment>
<evidence type="ECO:0000313" key="3">
    <source>
        <dbReference type="Proteomes" id="UP000265768"/>
    </source>
</evidence>
<proteinExistence type="predicted"/>
<dbReference type="PROSITE" id="PS51819">
    <property type="entry name" value="VOC"/>
    <property type="match status" value="1"/>
</dbReference>
<dbReference type="InterPro" id="IPR037523">
    <property type="entry name" value="VOC_core"/>
</dbReference>
<keyword evidence="3" id="KW-1185">Reference proteome</keyword>
<dbReference type="InterPro" id="IPR029068">
    <property type="entry name" value="Glyas_Bleomycin-R_OHBP_Dase"/>
</dbReference>